<comment type="caution">
    <text evidence="1">The sequence shown here is derived from an EMBL/GenBank/DDBJ whole genome shotgun (WGS) entry which is preliminary data.</text>
</comment>
<sequence>MHAMLERLLKRWKREGLNVLPPYGEAVVRSTFLEAGTEVQKDVIVLYSVIGGIDAPDGNNWRLWPLSEVYKRRAEANGHGVLFSDFLLDSWLYRIKPNDTETSAVYVDYFDGREPILVARSLEQFFEMYLDDPTGVMEAEH</sequence>
<organism evidence="1 2">
    <name type="scientific">Massilia agri</name>
    <dbReference type="NCBI Taxonomy" id="1886785"/>
    <lineage>
        <taxon>Bacteria</taxon>
        <taxon>Pseudomonadati</taxon>
        <taxon>Pseudomonadota</taxon>
        <taxon>Betaproteobacteria</taxon>
        <taxon>Burkholderiales</taxon>
        <taxon>Oxalobacteraceae</taxon>
        <taxon>Telluria group</taxon>
        <taxon>Massilia</taxon>
    </lineage>
</organism>
<evidence type="ECO:0000313" key="1">
    <source>
        <dbReference type="EMBL" id="MCS0598218.1"/>
    </source>
</evidence>
<protein>
    <recommendedName>
        <fullName evidence="3">SMI1/KNR4 family protein</fullName>
    </recommendedName>
</protein>
<dbReference type="EMBL" id="JANUHA010000013">
    <property type="protein sequence ID" value="MCS0598218.1"/>
    <property type="molecule type" value="Genomic_DNA"/>
</dbReference>
<reference evidence="1 2" key="1">
    <citation type="submission" date="2022-08" db="EMBL/GenBank/DDBJ databases">
        <title>Reclassification of Massilia species as members of the genera Telluria, Duganella, Pseudoduganella, Mokoshia gen. nov. and Zemynaea gen. nov. using orthogonal and non-orthogonal genome-based approaches.</title>
        <authorList>
            <person name="Bowman J.P."/>
        </authorList>
    </citation>
    <scope>NUCLEOTIDE SEQUENCE [LARGE SCALE GENOMIC DNA]</scope>
    <source>
        <strain evidence="1 2">JCM 31661</strain>
    </source>
</reference>
<proteinExistence type="predicted"/>
<evidence type="ECO:0000313" key="2">
    <source>
        <dbReference type="Proteomes" id="UP001206572"/>
    </source>
</evidence>
<name>A0ABT2AR93_9BURK</name>
<dbReference type="Proteomes" id="UP001206572">
    <property type="component" value="Unassembled WGS sequence"/>
</dbReference>
<accession>A0ABT2AR93</accession>
<evidence type="ECO:0008006" key="3">
    <source>
        <dbReference type="Google" id="ProtNLM"/>
    </source>
</evidence>
<dbReference type="RefSeq" id="WP_258829228.1">
    <property type="nucleotide sequence ID" value="NZ_JANUHA010000013.1"/>
</dbReference>
<gene>
    <name evidence="1" type="ORF">NX780_17885</name>
</gene>
<keyword evidence="2" id="KW-1185">Reference proteome</keyword>